<dbReference type="Proteomes" id="UP000198704">
    <property type="component" value="Unassembled WGS sequence"/>
</dbReference>
<dbReference type="EMBL" id="FNHS01000025">
    <property type="protein sequence ID" value="SDO51667.1"/>
    <property type="molecule type" value="Genomic_DNA"/>
</dbReference>
<sequence>MSANLNALLERLKAHQRDLILAMAEHDGMPASSALRQVAELENVIAAVEAVAGEEVNRARKAR</sequence>
<accession>A0A1H0K725</accession>
<reference evidence="3" key="1">
    <citation type="submission" date="2016-10" db="EMBL/GenBank/DDBJ databases">
        <authorList>
            <person name="Varghese N."/>
            <person name="Submissions S."/>
        </authorList>
    </citation>
    <scope>NUCLEOTIDE SEQUENCE [LARGE SCALE GENOMIC DNA]</scope>
    <source>
        <strain evidence="3">BL47</strain>
    </source>
</reference>
<dbReference type="RefSeq" id="WP_091722201.1">
    <property type="nucleotide sequence ID" value="NZ_FNHS01000025.1"/>
</dbReference>
<evidence type="ECO:0000256" key="1">
    <source>
        <dbReference type="SAM" id="Coils"/>
    </source>
</evidence>
<keyword evidence="3" id="KW-1185">Reference proteome</keyword>
<name>A0A1H0K725_9HYPH</name>
<dbReference type="STRING" id="582672.SAMN05216360_12523"/>
<keyword evidence="1" id="KW-0175">Coiled coil</keyword>
<feature type="coiled-coil region" evidence="1">
    <location>
        <begin position="5"/>
        <end position="51"/>
    </location>
</feature>
<gene>
    <name evidence="2" type="ORF">SAMN05216360_12523</name>
</gene>
<evidence type="ECO:0000313" key="3">
    <source>
        <dbReference type="Proteomes" id="UP000198704"/>
    </source>
</evidence>
<organism evidence="2 3">
    <name type="scientific">Methylobacterium phyllostachyos</name>
    <dbReference type="NCBI Taxonomy" id="582672"/>
    <lineage>
        <taxon>Bacteria</taxon>
        <taxon>Pseudomonadati</taxon>
        <taxon>Pseudomonadota</taxon>
        <taxon>Alphaproteobacteria</taxon>
        <taxon>Hyphomicrobiales</taxon>
        <taxon>Methylobacteriaceae</taxon>
        <taxon>Methylobacterium</taxon>
    </lineage>
</organism>
<proteinExistence type="predicted"/>
<protein>
    <submittedName>
        <fullName evidence="2">Uncharacterized protein</fullName>
    </submittedName>
</protein>
<evidence type="ECO:0000313" key="2">
    <source>
        <dbReference type="EMBL" id="SDO51667.1"/>
    </source>
</evidence>
<dbReference type="AlphaFoldDB" id="A0A1H0K725"/>
<dbReference type="OrthoDB" id="7999646at2"/>